<comment type="caution">
    <text evidence="1">The sequence shown here is derived from an EMBL/GenBank/DDBJ whole genome shotgun (WGS) entry which is preliminary data.</text>
</comment>
<sequence>MATFHTPPDRVAITASSLVAMPGAGSDGDYARRALGPLAETVGVPLIAVDPGPAGIVATCLDALDEAARHGPVIAAGISIGACVAVHWAATRPGACAAVVAASPPWPPGGAGHSPAAAAARATVAAIEQDGLAAAIAAMRASSPGWLGDELGRSWTALGDLLAPHLREAASASVPTAADMSRSADLGVATAVVAVDGDAVHPTEVAIGWAEMLGVAPRVIDFDTWAEDPGSIGRAAADALRDLRPPTR</sequence>
<dbReference type="GO" id="GO:0016787">
    <property type="term" value="F:hydrolase activity"/>
    <property type="evidence" value="ECO:0007669"/>
    <property type="project" value="UniProtKB-KW"/>
</dbReference>
<dbReference type="EMBL" id="JAMTCG010000001">
    <property type="protein sequence ID" value="MCP2159103.1"/>
    <property type="molecule type" value="Genomic_DNA"/>
</dbReference>
<dbReference type="Proteomes" id="UP001205740">
    <property type="component" value="Unassembled WGS sequence"/>
</dbReference>
<keyword evidence="1" id="KW-0378">Hydrolase</keyword>
<organism evidence="1 2">
    <name type="scientific">Williamsia serinedens</name>
    <dbReference type="NCBI Taxonomy" id="391736"/>
    <lineage>
        <taxon>Bacteria</taxon>
        <taxon>Bacillati</taxon>
        <taxon>Actinomycetota</taxon>
        <taxon>Actinomycetes</taxon>
        <taxon>Mycobacteriales</taxon>
        <taxon>Nocardiaceae</taxon>
        <taxon>Williamsia</taxon>
    </lineage>
</organism>
<dbReference type="Gene3D" id="3.40.50.1820">
    <property type="entry name" value="alpha/beta hydrolase"/>
    <property type="match status" value="1"/>
</dbReference>
<evidence type="ECO:0000313" key="2">
    <source>
        <dbReference type="Proteomes" id="UP001205740"/>
    </source>
</evidence>
<keyword evidence="2" id="KW-1185">Reference proteome</keyword>
<reference evidence="1 2" key="1">
    <citation type="submission" date="2022-06" db="EMBL/GenBank/DDBJ databases">
        <title>Genomic Encyclopedia of Archaeal and Bacterial Type Strains, Phase II (KMG-II): from individual species to whole genera.</title>
        <authorList>
            <person name="Goeker M."/>
        </authorList>
    </citation>
    <scope>NUCLEOTIDE SEQUENCE [LARGE SCALE GENOMIC DNA]</scope>
    <source>
        <strain evidence="1 2">DSM 45037</strain>
    </source>
</reference>
<protein>
    <submittedName>
        <fullName evidence="1">Alpha/beta hydrolase family</fullName>
    </submittedName>
</protein>
<accession>A0ABT1GVV0</accession>
<dbReference type="RefSeq" id="WP_253652709.1">
    <property type="nucleotide sequence ID" value="NZ_BAAAOE010000004.1"/>
</dbReference>
<dbReference type="SUPFAM" id="SSF53474">
    <property type="entry name" value="alpha/beta-Hydrolases"/>
    <property type="match status" value="1"/>
</dbReference>
<proteinExistence type="predicted"/>
<evidence type="ECO:0000313" key="1">
    <source>
        <dbReference type="EMBL" id="MCP2159103.1"/>
    </source>
</evidence>
<name>A0ABT1GVV0_9NOCA</name>
<dbReference type="InterPro" id="IPR029058">
    <property type="entry name" value="AB_hydrolase_fold"/>
</dbReference>
<gene>
    <name evidence="1" type="ORF">LX12_000267</name>
</gene>